<keyword evidence="8 9" id="KW-0663">Pyridoxal phosphate</keyword>
<dbReference type="InterPro" id="IPR015422">
    <property type="entry name" value="PyrdxlP-dep_Trfase_small"/>
</dbReference>
<evidence type="ECO:0000259" key="12">
    <source>
        <dbReference type="Pfam" id="PF13193"/>
    </source>
</evidence>
<dbReference type="InterPro" id="IPR015421">
    <property type="entry name" value="PyrdxlP-dep_Trfase_major"/>
</dbReference>
<dbReference type="HAMAP" id="MF_00051">
    <property type="entry name" value="SHMT"/>
    <property type="match status" value="1"/>
</dbReference>
<dbReference type="InterPro" id="IPR039429">
    <property type="entry name" value="SHMT-like_dom"/>
</dbReference>
<dbReference type="GO" id="GO:0035999">
    <property type="term" value="P:tetrahydrofolate interconversion"/>
    <property type="evidence" value="ECO:0007669"/>
    <property type="project" value="UniProtKB-UniPathway"/>
</dbReference>
<accession>A0A3D8SYK5</accession>
<proteinExistence type="inferred from homology"/>
<dbReference type="OrthoDB" id="1706066at2759"/>
<evidence type="ECO:0000259" key="13">
    <source>
        <dbReference type="Pfam" id="PF16177"/>
    </source>
</evidence>
<comment type="pathway">
    <text evidence="3 9">One-carbon metabolism; tetrahydrofolate interconversion.</text>
</comment>
<keyword evidence="15" id="KW-1185">Reference proteome</keyword>
<dbReference type="NCBIfam" id="NF000586">
    <property type="entry name" value="PRK00011.1"/>
    <property type="match status" value="1"/>
</dbReference>
<evidence type="ECO:0000313" key="15">
    <source>
        <dbReference type="Proteomes" id="UP000256328"/>
    </source>
</evidence>
<sequence>MSLFKGASRAVVRATTARKATAVCGARRLASSISADSQQKLLATDLEHADPVVFGILQNEKKRQKHFINLIPSENFTSQAVLDALGSVMQNKYSEGYPGARYYGGNEFIDEAERLCQQRALSTFGLKESEWGVNVQPLSGSPANLMAYSALLNPHDRIMGLDLPHGGHLSHGYQTPTKKISAISKYFETFPYRLNESTGLIDYEKLEEMALLYRPKIIVAGTSAYSRLLEYDRMREIADKVGAYLLADMAHISGLVAAKVIPSPFDYSDVVTTTTHKSLRGPRGAMIFFRKGVRRINPKTKEQEMWNLEDPINSSVFPGHQGGPHNHTITALAVALKQASSQEFRAYQEAVLLNAKAFAKRLGEPKSKGGLGYSIVSGGTDNHLVLVDLKPQGVDGARVERVLELVGVASNKNTVPGDKSALKPGGLRMGTPAMTTRGFQQDDFVRVADIVNRAVTITQRLDKSAREAAESNGRKNPGSVKAFLEYLGDGQTDREIVQLKSESVVRTSGLDVSYFLLTLAEQAAAARTSQILAGFTMTLHPQDEVQTRSLNDPEGFWSEQASHLFWHKKPTSTLKKTTKSLKSGARHKHWEWFSDGEISTCYNCVDRHVLAGNGDCTAIIWDSPVTQTKERITYKQLLSEVETFAGVLREEGVKRGDTVLVYMPMIPAALIGILAISRLGAIHAVVFGGFAPASLAQRIDASKPVAVLTASCGIDGAKPPMSYKPFITEAIKASTHKPERTIIWQRDQLRWDNVNRLDGERTWQKLVRGAAARKIKADCVPIRSSDGVYIIYTSGTTGSPKGVVRDAGGHAVGLHLSISYLFGIHGPDDVMFCASDIGWVVGHSYILYAPLLTGAATVLFEGKPVGTPDAGTFWRIIEEYKVNSLFTAPTALRAIRRDDPDNKHFEIVGERGGLRSLRGLFLAGERSEPSIVSMYQDLLSKYAGPGAGVIDNWWSSESGSPISGLALVPTAGKDRKTKVRDVKPLPIKPGSAGKAMPGFDVRIVDDDGKEVPEGTMGNIVLGTPLAPTGFRTLWQDEDRFYKGYLKRFNGQWIDTGDAGMVDKDGYIHVMSRSDDIINVAAHRFSTGSIEQAISSHPTIAECCVVGIPDALKGHLPFAFVTLSTASHPESAIPSDKLFAEVQKFVRTQIGAIASLGGMIQGKGMIPKTRSGKTLRRVLRELVENAVHGEFDKEVQIPATVEDASVVEVSRQKVRQYFEEKGRDLHKATEERAKL</sequence>
<dbReference type="InterPro" id="IPR000873">
    <property type="entry name" value="AMP-dep_synth/lig_dom"/>
</dbReference>
<evidence type="ECO:0000256" key="5">
    <source>
        <dbReference type="ARBA" id="ARBA00006432"/>
    </source>
</evidence>
<evidence type="ECO:0000259" key="10">
    <source>
        <dbReference type="Pfam" id="PF00464"/>
    </source>
</evidence>
<comment type="function">
    <text evidence="9">Interconversion of serine and glycine.</text>
</comment>
<gene>
    <name evidence="14" type="ORF">BP5796_02531</name>
</gene>
<dbReference type="InterPro" id="IPR025110">
    <property type="entry name" value="AMP-bd_C"/>
</dbReference>
<reference evidence="14 15" key="1">
    <citation type="journal article" date="2018" name="IMA Fungus">
        <title>IMA Genome-F 9: Draft genome sequence of Annulohypoxylon stygium, Aspergillus mulundensis, Berkeleyomyces basicola (syn. Thielaviopsis basicola), Ceratocystis smalleyi, two Cercospora beticola strains, Coleophoma cylindrospora, Fusarium fracticaudum, Phialophora cf. hyalina, and Morchella septimelata.</title>
        <authorList>
            <person name="Wingfield B.D."/>
            <person name="Bills G.F."/>
            <person name="Dong Y."/>
            <person name="Huang W."/>
            <person name="Nel W.J."/>
            <person name="Swalarsk-Parry B.S."/>
            <person name="Vaghefi N."/>
            <person name="Wilken P.M."/>
            <person name="An Z."/>
            <person name="de Beer Z.W."/>
            <person name="De Vos L."/>
            <person name="Chen L."/>
            <person name="Duong T.A."/>
            <person name="Gao Y."/>
            <person name="Hammerbacher A."/>
            <person name="Kikkert J.R."/>
            <person name="Li Y."/>
            <person name="Li H."/>
            <person name="Li K."/>
            <person name="Li Q."/>
            <person name="Liu X."/>
            <person name="Ma X."/>
            <person name="Naidoo K."/>
            <person name="Pethybridge S.J."/>
            <person name="Sun J."/>
            <person name="Steenkamp E.T."/>
            <person name="van der Nest M.A."/>
            <person name="van Wyk S."/>
            <person name="Wingfield M.J."/>
            <person name="Xiong C."/>
            <person name="Yue Q."/>
            <person name="Zhang X."/>
        </authorList>
    </citation>
    <scope>NUCLEOTIDE SEQUENCE [LARGE SCALE GENOMIC DNA]</scope>
    <source>
        <strain evidence="14 15">BP5796</strain>
    </source>
</reference>
<dbReference type="InterPro" id="IPR020845">
    <property type="entry name" value="AMP-binding_CS"/>
</dbReference>
<feature type="domain" description="AMP-binding enzyme C-terminal" evidence="12">
    <location>
        <begin position="1089"/>
        <end position="1172"/>
    </location>
</feature>
<keyword evidence="6 9" id="KW-0554">One-carbon metabolism</keyword>
<dbReference type="EMBL" id="PDLN01000003">
    <property type="protein sequence ID" value="RDW91366.1"/>
    <property type="molecule type" value="Genomic_DNA"/>
</dbReference>
<evidence type="ECO:0000256" key="9">
    <source>
        <dbReference type="RuleBase" id="RU000585"/>
    </source>
</evidence>
<dbReference type="InterPro" id="IPR001085">
    <property type="entry name" value="Ser_HO-MeTrfase"/>
</dbReference>
<dbReference type="GO" id="GO:0019264">
    <property type="term" value="P:glycine biosynthetic process from serine"/>
    <property type="evidence" value="ECO:0007669"/>
    <property type="project" value="InterPro"/>
</dbReference>
<feature type="domain" description="Serine hydroxymethyltransferase-like" evidence="10">
    <location>
        <begin position="46"/>
        <end position="451"/>
    </location>
</feature>
<evidence type="ECO:0000256" key="1">
    <source>
        <dbReference type="ARBA" id="ARBA00001528"/>
    </source>
</evidence>
<dbReference type="FunFam" id="3.40.640.10:FF:000097">
    <property type="entry name" value="Serine hydroxymethyltransferase"/>
    <property type="match status" value="1"/>
</dbReference>
<dbReference type="EC" id="2.1.2.1" evidence="9"/>
<evidence type="ECO:0000256" key="2">
    <source>
        <dbReference type="ARBA" id="ARBA00001933"/>
    </source>
</evidence>
<comment type="similarity">
    <text evidence="4 9">Belongs to the SHMT family.</text>
</comment>
<dbReference type="InterPro" id="IPR032387">
    <property type="entry name" value="ACAS_N"/>
</dbReference>
<evidence type="ECO:0000259" key="11">
    <source>
        <dbReference type="Pfam" id="PF00501"/>
    </source>
</evidence>
<dbReference type="AlphaFoldDB" id="A0A3D8SYK5"/>
<dbReference type="InterPro" id="IPR042099">
    <property type="entry name" value="ANL_N_sf"/>
</dbReference>
<evidence type="ECO:0000256" key="6">
    <source>
        <dbReference type="ARBA" id="ARBA00022563"/>
    </source>
</evidence>
<dbReference type="CDD" id="cd00378">
    <property type="entry name" value="SHMT"/>
    <property type="match status" value="1"/>
</dbReference>
<name>A0A3D8SYK5_9HELO</name>
<evidence type="ECO:0000256" key="4">
    <source>
        <dbReference type="ARBA" id="ARBA00006376"/>
    </source>
</evidence>
<dbReference type="UniPathway" id="UPA00193"/>
<dbReference type="Pfam" id="PF13193">
    <property type="entry name" value="AMP-binding_C"/>
    <property type="match status" value="1"/>
</dbReference>
<evidence type="ECO:0000313" key="14">
    <source>
        <dbReference type="EMBL" id="RDW91366.1"/>
    </source>
</evidence>
<comment type="caution">
    <text evidence="14">The sequence shown here is derived from an EMBL/GenBank/DDBJ whole genome shotgun (WGS) entry which is preliminary data.</text>
</comment>
<dbReference type="Gene3D" id="3.30.300.30">
    <property type="match status" value="1"/>
</dbReference>
<comment type="similarity">
    <text evidence="5">Belongs to the ATP-dependent AMP-binding enzyme family.</text>
</comment>
<dbReference type="SUPFAM" id="SSF56801">
    <property type="entry name" value="Acetyl-CoA synthetase-like"/>
    <property type="match status" value="1"/>
</dbReference>
<dbReference type="InterPro" id="IPR015424">
    <property type="entry name" value="PyrdxlP-dep_Trfase"/>
</dbReference>
<protein>
    <recommendedName>
        <fullName evidence="9">Serine hydroxymethyltransferase</fullName>
        <ecNumber evidence="9">2.1.2.1</ecNumber>
    </recommendedName>
</protein>
<evidence type="ECO:0000256" key="8">
    <source>
        <dbReference type="ARBA" id="ARBA00022898"/>
    </source>
</evidence>
<dbReference type="Pfam" id="PF00501">
    <property type="entry name" value="AMP-binding"/>
    <property type="match status" value="1"/>
</dbReference>
<comment type="catalytic activity">
    <reaction evidence="1 9">
        <text>(6R)-5,10-methylene-5,6,7,8-tetrahydrofolate + glycine + H2O = (6S)-5,6,7,8-tetrahydrofolate + L-serine</text>
        <dbReference type="Rhea" id="RHEA:15481"/>
        <dbReference type="ChEBI" id="CHEBI:15377"/>
        <dbReference type="ChEBI" id="CHEBI:15636"/>
        <dbReference type="ChEBI" id="CHEBI:33384"/>
        <dbReference type="ChEBI" id="CHEBI:57305"/>
        <dbReference type="ChEBI" id="CHEBI:57453"/>
        <dbReference type="EC" id="2.1.2.1"/>
    </reaction>
</comment>
<evidence type="ECO:0000256" key="3">
    <source>
        <dbReference type="ARBA" id="ARBA00004777"/>
    </source>
</evidence>
<dbReference type="Pfam" id="PF00464">
    <property type="entry name" value="SHMT"/>
    <property type="match status" value="1"/>
</dbReference>
<organism evidence="14 15">
    <name type="scientific">Coleophoma crateriformis</name>
    <dbReference type="NCBI Taxonomy" id="565419"/>
    <lineage>
        <taxon>Eukaryota</taxon>
        <taxon>Fungi</taxon>
        <taxon>Dikarya</taxon>
        <taxon>Ascomycota</taxon>
        <taxon>Pezizomycotina</taxon>
        <taxon>Leotiomycetes</taxon>
        <taxon>Helotiales</taxon>
        <taxon>Dermateaceae</taxon>
        <taxon>Coleophoma</taxon>
    </lineage>
</organism>
<dbReference type="PROSITE" id="PS00455">
    <property type="entry name" value="AMP_BINDING"/>
    <property type="match status" value="1"/>
</dbReference>
<dbReference type="PANTHER" id="PTHR43347">
    <property type="entry name" value="ACYL-COA SYNTHETASE"/>
    <property type="match status" value="1"/>
</dbReference>
<dbReference type="PANTHER" id="PTHR43347:SF3">
    <property type="entry name" value="ACYL-COA SYNTHETASE SHORT-CHAIN FAMILY MEMBER 3, MITOCHONDRIAL"/>
    <property type="match status" value="1"/>
</dbReference>
<dbReference type="Proteomes" id="UP000256328">
    <property type="component" value="Unassembled WGS sequence"/>
</dbReference>
<dbReference type="GO" id="GO:0030170">
    <property type="term" value="F:pyridoxal phosphate binding"/>
    <property type="evidence" value="ECO:0007669"/>
    <property type="project" value="InterPro"/>
</dbReference>
<feature type="domain" description="AMP-dependent synthetase/ligase" evidence="11">
    <location>
        <begin position="611"/>
        <end position="1024"/>
    </location>
</feature>
<feature type="domain" description="Acetyl-coenzyme A synthetase N-terminal" evidence="13">
    <location>
        <begin position="544"/>
        <end position="604"/>
    </location>
</feature>
<comment type="cofactor">
    <cofactor evidence="2 9">
        <name>pyridoxal 5'-phosphate</name>
        <dbReference type="ChEBI" id="CHEBI:597326"/>
    </cofactor>
</comment>
<dbReference type="Gene3D" id="3.90.1150.10">
    <property type="entry name" value="Aspartate Aminotransferase, domain 1"/>
    <property type="match status" value="1"/>
</dbReference>
<dbReference type="SUPFAM" id="SSF53383">
    <property type="entry name" value="PLP-dependent transferases"/>
    <property type="match status" value="1"/>
</dbReference>
<dbReference type="InterPro" id="IPR045851">
    <property type="entry name" value="AMP-bd_C_sf"/>
</dbReference>
<keyword evidence="7 9" id="KW-0808">Transferase</keyword>
<dbReference type="Gene3D" id="3.40.640.10">
    <property type="entry name" value="Type I PLP-dependent aspartate aminotransferase-like (Major domain)"/>
    <property type="match status" value="1"/>
</dbReference>
<dbReference type="PROSITE" id="PS00096">
    <property type="entry name" value="SHMT"/>
    <property type="match status" value="1"/>
</dbReference>
<dbReference type="InterPro" id="IPR019798">
    <property type="entry name" value="Ser_HO-MeTrfase_PLP_BS"/>
</dbReference>
<dbReference type="GO" id="GO:0004372">
    <property type="term" value="F:glycine hydroxymethyltransferase activity"/>
    <property type="evidence" value="ECO:0007669"/>
    <property type="project" value="UniProtKB-EC"/>
</dbReference>
<dbReference type="Gene3D" id="3.40.50.12780">
    <property type="entry name" value="N-terminal domain of ligase-like"/>
    <property type="match status" value="1"/>
</dbReference>
<dbReference type="GO" id="GO:0050218">
    <property type="term" value="F:propionate-CoA ligase activity"/>
    <property type="evidence" value="ECO:0007669"/>
    <property type="project" value="TreeGrafter"/>
</dbReference>
<dbReference type="Pfam" id="PF16177">
    <property type="entry name" value="ACAS_N"/>
    <property type="match status" value="1"/>
</dbReference>
<evidence type="ECO:0000256" key="7">
    <source>
        <dbReference type="ARBA" id="ARBA00022679"/>
    </source>
</evidence>